<dbReference type="InterPro" id="IPR011333">
    <property type="entry name" value="SKP1/BTB/POZ_sf"/>
</dbReference>
<proteinExistence type="predicted"/>
<dbReference type="Proteomes" id="UP001430848">
    <property type="component" value="Unassembled WGS sequence"/>
</dbReference>
<organism evidence="2 3">
    <name type="scientific">Diaporthe eres</name>
    <name type="common">Phomopsis oblonga</name>
    <dbReference type="NCBI Taxonomy" id="83184"/>
    <lineage>
        <taxon>Eukaryota</taxon>
        <taxon>Fungi</taxon>
        <taxon>Dikarya</taxon>
        <taxon>Ascomycota</taxon>
        <taxon>Pezizomycotina</taxon>
        <taxon>Sordariomycetes</taxon>
        <taxon>Sordariomycetidae</taxon>
        <taxon>Diaporthales</taxon>
        <taxon>Diaporthaceae</taxon>
        <taxon>Diaporthe</taxon>
        <taxon>Diaporthe eres species complex</taxon>
    </lineage>
</organism>
<comment type="caution">
    <text evidence="2">The sequence shown here is derived from an EMBL/GenBank/DDBJ whole genome shotgun (WGS) entry which is preliminary data.</text>
</comment>
<evidence type="ECO:0000313" key="2">
    <source>
        <dbReference type="EMBL" id="KAK7713703.1"/>
    </source>
</evidence>
<sequence length="323" mass="37706">MAGDPQQEAAYRAGDLRLFESGLFSDIVVECGPRSWNLHKNILCTRSVWFETAITGSYVVGQMKSQQEAFDGVIRIEEQDPEAVELCLRYIYGGVAAIDMATETRFRPVFKFCAELYRSADFFLLKPLLPVVQRHLGDYCDEKTRWIWTRGNITEDERNDKKALVWLDDLKAAILETNKWNTPVINVLLMEFVWASQAPFMSYYHTYLNMREWLRENVKRFCDEMEDRCETTPRPTIWFGLRKPRPTPVWTPPRCKTPVSAAWLRCDICVGCGSKLEKGEWNKKAYGQLRDPFNSPDGCSWPREWCVECAKETKYPWREDGYL</sequence>
<feature type="domain" description="BTB" evidence="1">
    <location>
        <begin position="25"/>
        <end position="100"/>
    </location>
</feature>
<dbReference type="CDD" id="cd18186">
    <property type="entry name" value="BTB_POZ_ZBTB_KLHL-like"/>
    <property type="match status" value="1"/>
</dbReference>
<gene>
    <name evidence="2" type="ORF">SLS63_012018</name>
</gene>
<dbReference type="Pfam" id="PF00651">
    <property type="entry name" value="BTB"/>
    <property type="match status" value="1"/>
</dbReference>
<keyword evidence="3" id="KW-1185">Reference proteome</keyword>
<dbReference type="SUPFAM" id="SSF54695">
    <property type="entry name" value="POZ domain"/>
    <property type="match status" value="1"/>
</dbReference>
<protein>
    <recommendedName>
        <fullName evidence="1">BTB domain-containing protein</fullName>
    </recommendedName>
</protein>
<name>A0ABR1NSG3_DIAER</name>
<dbReference type="EMBL" id="JAKNSF020000124">
    <property type="protein sequence ID" value="KAK7713703.1"/>
    <property type="molecule type" value="Genomic_DNA"/>
</dbReference>
<accession>A0ABR1NSG3</accession>
<dbReference type="SMART" id="SM00225">
    <property type="entry name" value="BTB"/>
    <property type="match status" value="1"/>
</dbReference>
<dbReference type="PROSITE" id="PS50097">
    <property type="entry name" value="BTB"/>
    <property type="match status" value="1"/>
</dbReference>
<reference evidence="2 3" key="1">
    <citation type="submission" date="2024-02" db="EMBL/GenBank/DDBJ databases">
        <title>De novo assembly and annotation of 12 fungi associated with fruit tree decline syndrome in Ontario, Canada.</title>
        <authorList>
            <person name="Sulman M."/>
            <person name="Ellouze W."/>
            <person name="Ilyukhin E."/>
        </authorList>
    </citation>
    <scope>NUCLEOTIDE SEQUENCE [LARGE SCALE GENOMIC DNA]</scope>
    <source>
        <strain evidence="2 3">M169</strain>
    </source>
</reference>
<dbReference type="InterPro" id="IPR000210">
    <property type="entry name" value="BTB/POZ_dom"/>
</dbReference>
<evidence type="ECO:0000313" key="3">
    <source>
        <dbReference type="Proteomes" id="UP001430848"/>
    </source>
</evidence>
<evidence type="ECO:0000259" key="1">
    <source>
        <dbReference type="PROSITE" id="PS50097"/>
    </source>
</evidence>
<dbReference type="Gene3D" id="3.30.710.10">
    <property type="entry name" value="Potassium Channel Kv1.1, Chain A"/>
    <property type="match status" value="1"/>
</dbReference>